<dbReference type="EMBL" id="JACCHP010000001">
    <property type="protein sequence ID" value="MBH5396368.1"/>
    <property type="molecule type" value="Genomic_DNA"/>
</dbReference>
<dbReference type="InterPro" id="IPR018490">
    <property type="entry name" value="cNMP-bd_dom_sf"/>
</dbReference>
<keyword evidence="3" id="KW-1185">Reference proteome</keyword>
<sequence length="309" mass="33855">MKERFEGEQNRPQLIASLRRQDFAGGQLEIANALANAGELVEFKPGDNIIVQNAVDNDIYLLVAGAVAVIVNGAHVATRSAGQHVGEMAAIEASLPRAATVTTLEQAVALKLTSAAFMAVGDKFPGVWLPIAQELSKRLHQRNKTIYLPNQAPKLFVMSSSEALKIAHALRTGLEKDVFSTVWDDGVFFAGGYPLEALEKQVGEADFAVAIAEPDDITESRGQRSPTVRDNVLFELGLFMGKLSRYRTILVHPRIKDLRLPSDLQGLTLVPYQAGEDATIAERIEPVCETIRELVRRLGVRTFAIEKDR</sequence>
<reference evidence="2 3" key="1">
    <citation type="submission" date="2020-07" db="EMBL/GenBank/DDBJ databases">
        <title>Bradyrhizobium diversity isolated from nodules of indigenous legumes of Western Australia.</title>
        <authorList>
            <person name="Klepa M.S."/>
        </authorList>
    </citation>
    <scope>NUCLEOTIDE SEQUENCE [LARGE SCALE GENOMIC DNA]</scope>
    <source>
        <strain evidence="2 3">CNPSo 4010</strain>
    </source>
</reference>
<dbReference type="RefSeq" id="WP_197957800.1">
    <property type="nucleotide sequence ID" value="NZ_JACCHP010000001.1"/>
</dbReference>
<dbReference type="InterPro" id="IPR000595">
    <property type="entry name" value="cNMP-bd_dom"/>
</dbReference>
<dbReference type="InterPro" id="IPR019302">
    <property type="entry name" value="CAP12/PCTIR_TIR_dom"/>
</dbReference>
<evidence type="ECO:0000313" key="2">
    <source>
        <dbReference type="EMBL" id="MBH5396368.1"/>
    </source>
</evidence>
<comment type="caution">
    <text evidence="2">The sequence shown here is derived from an EMBL/GenBank/DDBJ whole genome shotgun (WGS) entry which is preliminary data.</text>
</comment>
<accession>A0ABS0PGU7</accession>
<dbReference type="PROSITE" id="PS50042">
    <property type="entry name" value="CNMP_BINDING_3"/>
    <property type="match status" value="1"/>
</dbReference>
<dbReference type="Proteomes" id="UP000807370">
    <property type="component" value="Unassembled WGS sequence"/>
</dbReference>
<dbReference type="InterPro" id="IPR014710">
    <property type="entry name" value="RmlC-like_jellyroll"/>
</dbReference>
<feature type="domain" description="Cyclic nucleotide-binding" evidence="1">
    <location>
        <begin position="34"/>
        <end position="120"/>
    </location>
</feature>
<evidence type="ECO:0000313" key="3">
    <source>
        <dbReference type="Proteomes" id="UP000807370"/>
    </source>
</evidence>
<dbReference type="SUPFAM" id="SSF51206">
    <property type="entry name" value="cAMP-binding domain-like"/>
    <property type="match status" value="1"/>
</dbReference>
<dbReference type="Pfam" id="PF00027">
    <property type="entry name" value="cNMP_binding"/>
    <property type="match status" value="1"/>
</dbReference>
<proteinExistence type="predicted"/>
<dbReference type="SMART" id="SM00100">
    <property type="entry name" value="cNMP"/>
    <property type="match status" value="1"/>
</dbReference>
<dbReference type="CDD" id="cd00038">
    <property type="entry name" value="CAP_ED"/>
    <property type="match status" value="1"/>
</dbReference>
<organism evidence="2 3">
    <name type="scientific">Bradyrhizobium agreste</name>
    <dbReference type="NCBI Taxonomy" id="2751811"/>
    <lineage>
        <taxon>Bacteria</taxon>
        <taxon>Pseudomonadati</taxon>
        <taxon>Pseudomonadota</taxon>
        <taxon>Alphaproteobacteria</taxon>
        <taxon>Hyphomicrobiales</taxon>
        <taxon>Nitrobacteraceae</taxon>
        <taxon>Bradyrhizobium</taxon>
    </lineage>
</organism>
<dbReference type="Gene3D" id="2.60.120.10">
    <property type="entry name" value="Jelly Rolls"/>
    <property type="match status" value="1"/>
</dbReference>
<evidence type="ECO:0000259" key="1">
    <source>
        <dbReference type="PROSITE" id="PS50042"/>
    </source>
</evidence>
<dbReference type="Pfam" id="PF10137">
    <property type="entry name" value="CAP12-PCTIR_TIR"/>
    <property type="match status" value="1"/>
</dbReference>
<protein>
    <submittedName>
        <fullName evidence="2">Nucleotide-binding protein</fullName>
    </submittedName>
</protein>
<gene>
    <name evidence="2" type="ORF">HZZ13_00865</name>
</gene>
<name>A0ABS0PGU7_9BRAD</name>